<keyword evidence="8" id="KW-0378">Hydrolase</keyword>
<evidence type="ECO:0000259" key="11">
    <source>
        <dbReference type="Pfam" id="PF00799"/>
    </source>
</evidence>
<sequence length="172" mass="18481">MSAMGINNSSGVEALASSGANLKGVALKAKHVAEAALSSSLLMNHPFIQFFDLTSATGSEQYHGNYQATRDAATVNDYIAKEGVFVEHGEFTGRKRKSSADEVYRETISQDNTESALEVIRQGAPCPNSAYKAFLDKPENEALRIWTEGNAIFVVLQEALFTSADQGGAQES</sequence>
<dbReference type="Pfam" id="PF00799">
    <property type="entry name" value="Gemini_AL1"/>
    <property type="match status" value="1"/>
</dbReference>
<dbReference type="GO" id="GO:0004519">
    <property type="term" value="F:endonuclease activity"/>
    <property type="evidence" value="ECO:0007669"/>
    <property type="project" value="UniProtKB-KW"/>
</dbReference>
<accession>A0AAV6K043</accession>
<keyword evidence="2" id="KW-0548">Nucleotidyltransferase</keyword>
<dbReference type="GO" id="GO:0006260">
    <property type="term" value="P:DNA replication"/>
    <property type="evidence" value="ECO:0007669"/>
    <property type="project" value="UniProtKB-KW"/>
</dbReference>
<feature type="domain" description="CRESS-DNA virus Rep endonuclease" evidence="11">
    <location>
        <begin position="48"/>
        <end position="92"/>
    </location>
</feature>
<dbReference type="Gene3D" id="3.40.1310.20">
    <property type="match status" value="1"/>
</dbReference>
<comment type="caution">
    <text evidence="12">The sequence shown here is derived from an EMBL/GenBank/DDBJ whole genome shotgun (WGS) entry which is preliminary data.</text>
</comment>
<dbReference type="GO" id="GO:0016779">
    <property type="term" value="F:nucleotidyltransferase activity"/>
    <property type="evidence" value="ECO:0007669"/>
    <property type="project" value="UniProtKB-KW"/>
</dbReference>
<evidence type="ECO:0000256" key="2">
    <source>
        <dbReference type="ARBA" id="ARBA00022695"/>
    </source>
</evidence>
<dbReference type="GO" id="GO:0000166">
    <property type="term" value="F:nucleotide binding"/>
    <property type="evidence" value="ECO:0007669"/>
    <property type="project" value="UniProtKB-KW"/>
</dbReference>
<keyword evidence="5" id="KW-0479">Metal-binding</keyword>
<evidence type="ECO:0000256" key="9">
    <source>
        <dbReference type="ARBA" id="ARBA00023124"/>
    </source>
</evidence>
<evidence type="ECO:0000256" key="1">
    <source>
        <dbReference type="ARBA" id="ARBA00022679"/>
    </source>
</evidence>
<dbReference type="AlphaFoldDB" id="A0AAV6K043"/>
<dbReference type="GO" id="GO:0046872">
    <property type="term" value="F:metal ion binding"/>
    <property type="evidence" value="ECO:0007669"/>
    <property type="project" value="UniProtKB-KW"/>
</dbReference>
<keyword evidence="13" id="KW-1185">Reference proteome</keyword>
<keyword evidence="10" id="KW-0238">DNA-binding</keyword>
<evidence type="ECO:0000256" key="4">
    <source>
        <dbReference type="ARBA" id="ARBA00022722"/>
    </source>
</evidence>
<dbReference type="GO" id="GO:0003677">
    <property type="term" value="F:DNA binding"/>
    <property type="evidence" value="ECO:0007669"/>
    <property type="project" value="UniProtKB-KW"/>
</dbReference>
<dbReference type="EMBL" id="JACTNZ010000006">
    <property type="protein sequence ID" value="KAG5545783.1"/>
    <property type="molecule type" value="Genomic_DNA"/>
</dbReference>
<keyword evidence="1" id="KW-0808">Transferase</keyword>
<organism evidence="12 13">
    <name type="scientific">Rhododendron griersonianum</name>
    <dbReference type="NCBI Taxonomy" id="479676"/>
    <lineage>
        <taxon>Eukaryota</taxon>
        <taxon>Viridiplantae</taxon>
        <taxon>Streptophyta</taxon>
        <taxon>Embryophyta</taxon>
        <taxon>Tracheophyta</taxon>
        <taxon>Spermatophyta</taxon>
        <taxon>Magnoliopsida</taxon>
        <taxon>eudicotyledons</taxon>
        <taxon>Gunneridae</taxon>
        <taxon>Pentapetalae</taxon>
        <taxon>asterids</taxon>
        <taxon>Ericales</taxon>
        <taxon>Ericaceae</taxon>
        <taxon>Ericoideae</taxon>
        <taxon>Rhodoreae</taxon>
        <taxon>Rhododendron</taxon>
    </lineage>
</organism>
<keyword evidence="9" id="KW-0190">Covalent protein-DNA linkage</keyword>
<keyword evidence="4" id="KW-0540">Nuclease</keyword>
<evidence type="ECO:0000256" key="10">
    <source>
        <dbReference type="ARBA" id="ARBA00023125"/>
    </source>
</evidence>
<evidence type="ECO:0000256" key="7">
    <source>
        <dbReference type="ARBA" id="ARBA00022759"/>
    </source>
</evidence>
<evidence type="ECO:0000313" key="12">
    <source>
        <dbReference type="EMBL" id="KAG5545783.1"/>
    </source>
</evidence>
<dbReference type="SUPFAM" id="SSF55464">
    <property type="entry name" value="Origin of replication-binding domain, RBD-like"/>
    <property type="match status" value="1"/>
</dbReference>
<keyword evidence="6" id="KW-0547">Nucleotide-binding</keyword>
<name>A0AAV6K043_9ERIC</name>
<dbReference type="InterPro" id="IPR049912">
    <property type="entry name" value="CRESS_DNA_REP"/>
</dbReference>
<keyword evidence="3" id="KW-0235">DNA replication</keyword>
<keyword evidence="7" id="KW-0255">Endonuclease</keyword>
<dbReference type="GO" id="GO:0016787">
    <property type="term" value="F:hydrolase activity"/>
    <property type="evidence" value="ECO:0007669"/>
    <property type="project" value="UniProtKB-KW"/>
</dbReference>
<gene>
    <name evidence="12" type="ORF">RHGRI_018069</name>
</gene>
<evidence type="ECO:0000256" key="8">
    <source>
        <dbReference type="ARBA" id="ARBA00022801"/>
    </source>
</evidence>
<dbReference type="Proteomes" id="UP000823749">
    <property type="component" value="Chromosome 6"/>
</dbReference>
<evidence type="ECO:0000313" key="13">
    <source>
        <dbReference type="Proteomes" id="UP000823749"/>
    </source>
</evidence>
<evidence type="ECO:0000256" key="6">
    <source>
        <dbReference type="ARBA" id="ARBA00022741"/>
    </source>
</evidence>
<evidence type="ECO:0000256" key="5">
    <source>
        <dbReference type="ARBA" id="ARBA00022723"/>
    </source>
</evidence>
<proteinExistence type="predicted"/>
<protein>
    <recommendedName>
        <fullName evidence="11">CRESS-DNA virus Rep endonuclease domain-containing protein</fullName>
    </recommendedName>
</protein>
<evidence type="ECO:0000256" key="3">
    <source>
        <dbReference type="ARBA" id="ARBA00022705"/>
    </source>
</evidence>
<reference evidence="12 13" key="1">
    <citation type="submission" date="2020-08" db="EMBL/GenBank/DDBJ databases">
        <title>Plant Genome Project.</title>
        <authorList>
            <person name="Zhang R.-G."/>
        </authorList>
    </citation>
    <scope>NUCLEOTIDE SEQUENCE [LARGE SCALE GENOMIC DNA]</scope>
    <source>
        <strain evidence="12">WSP0</strain>
        <tissue evidence="12">Leaf</tissue>
    </source>
</reference>